<protein>
    <submittedName>
        <fullName evidence="2">Unannotated protein</fullName>
    </submittedName>
</protein>
<evidence type="ECO:0000256" key="1">
    <source>
        <dbReference type="ARBA" id="ARBA00010759"/>
    </source>
</evidence>
<dbReference type="Gene3D" id="3.90.45.10">
    <property type="entry name" value="Peptide deformylase"/>
    <property type="match status" value="1"/>
</dbReference>
<comment type="similarity">
    <text evidence="1">Belongs to the polypeptide deformylase family.</text>
</comment>
<reference evidence="2" key="1">
    <citation type="submission" date="2020-05" db="EMBL/GenBank/DDBJ databases">
        <authorList>
            <person name="Chiriac C."/>
            <person name="Salcher M."/>
            <person name="Ghai R."/>
            <person name="Kavagutti S V."/>
        </authorList>
    </citation>
    <scope>NUCLEOTIDE SEQUENCE</scope>
</reference>
<dbReference type="PANTHER" id="PTHR10458">
    <property type="entry name" value="PEPTIDE DEFORMYLASE"/>
    <property type="match status" value="1"/>
</dbReference>
<proteinExistence type="inferred from homology"/>
<dbReference type="InterPro" id="IPR036821">
    <property type="entry name" value="Peptide_deformylase_sf"/>
</dbReference>
<sequence length="166" mass="18403">MADRQIRLFGDPVLRTASDPIPEITDSIRNLILDLEQATDLPGRAGVAAPQIGVNLRAFSYKVDGVIGHLINPDLVETFGELELVDEGCLSLPDIWSKTPRYQKVKVSGTTIEGEQVNIEAEGLLAQVLQHEIDHLDGKVYLDRLDPEARKISMAALRETSWFMPN</sequence>
<dbReference type="SUPFAM" id="SSF56420">
    <property type="entry name" value="Peptide deformylase"/>
    <property type="match status" value="1"/>
</dbReference>
<dbReference type="NCBIfam" id="NF001159">
    <property type="entry name" value="PRK00150.1-3"/>
    <property type="match status" value="1"/>
</dbReference>
<dbReference type="PRINTS" id="PR01576">
    <property type="entry name" value="PDEFORMYLASE"/>
</dbReference>
<evidence type="ECO:0000313" key="2">
    <source>
        <dbReference type="EMBL" id="CAB4554759.1"/>
    </source>
</evidence>
<gene>
    <name evidence="2" type="ORF">UFOPK1639_00003</name>
</gene>
<dbReference type="EMBL" id="CAEZTH010000001">
    <property type="protein sequence ID" value="CAB4554759.1"/>
    <property type="molecule type" value="Genomic_DNA"/>
</dbReference>
<dbReference type="CDD" id="cd00487">
    <property type="entry name" value="Pep_deformylase"/>
    <property type="match status" value="1"/>
</dbReference>
<name>A0A6J6CWG8_9ZZZZ</name>
<dbReference type="PANTHER" id="PTHR10458:SF22">
    <property type="entry name" value="PEPTIDE DEFORMYLASE"/>
    <property type="match status" value="1"/>
</dbReference>
<dbReference type="AlphaFoldDB" id="A0A6J6CWG8"/>
<dbReference type="HAMAP" id="MF_00163">
    <property type="entry name" value="Pep_deformylase"/>
    <property type="match status" value="1"/>
</dbReference>
<dbReference type="NCBIfam" id="TIGR00079">
    <property type="entry name" value="pept_deformyl"/>
    <property type="match status" value="1"/>
</dbReference>
<dbReference type="Pfam" id="PF01327">
    <property type="entry name" value="Pep_deformylase"/>
    <property type="match status" value="1"/>
</dbReference>
<dbReference type="InterPro" id="IPR023635">
    <property type="entry name" value="Peptide_deformylase"/>
</dbReference>
<dbReference type="PIRSF" id="PIRSF004749">
    <property type="entry name" value="Pep_def"/>
    <property type="match status" value="1"/>
</dbReference>
<accession>A0A6J6CWG8</accession>
<organism evidence="2">
    <name type="scientific">freshwater metagenome</name>
    <dbReference type="NCBI Taxonomy" id="449393"/>
    <lineage>
        <taxon>unclassified sequences</taxon>
        <taxon>metagenomes</taxon>
        <taxon>ecological metagenomes</taxon>
    </lineage>
</organism>
<dbReference type="GO" id="GO:0042586">
    <property type="term" value="F:peptide deformylase activity"/>
    <property type="evidence" value="ECO:0007669"/>
    <property type="project" value="InterPro"/>
</dbReference>